<evidence type="ECO:0000313" key="2">
    <source>
        <dbReference type="Proteomes" id="UP000228985"/>
    </source>
</evidence>
<organism evidence="1 2">
    <name type="scientific">Streptomyces phage Scap1</name>
    <dbReference type="NCBI Taxonomy" id="2041354"/>
    <lineage>
        <taxon>Viruses</taxon>
        <taxon>Duplodnaviria</taxon>
        <taxon>Heunggongvirae</taxon>
        <taxon>Uroviricota</taxon>
        <taxon>Caudoviricetes</taxon>
        <taxon>Scapunavirus</taxon>
        <taxon>Scapunavirus scap1</taxon>
    </lineage>
</organism>
<name>A0A2D1GNV0_9CAUD</name>
<accession>A0A2D1GNV0</accession>
<dbReference type="Proteomes" id="UP000228985">
    <property type="component" value="Segment"/>
</dbReference>
<proteinExistence type="predicted"/>
<gene>
    <name evidence="1" type="ORF">SEA_SCAP1_48</name>
</gene>
<keyword evidence="2" id="KW-1185">Reference proteome</keyword>
<protein>
    <submittedName>
        <fullName evidence="1">Uncharacterized protein</fullName>
    </submittedName>
</protein>
<evidence type="ECO:0000313" key="1">
    <source>
        <dbReference type="EMBL" id="ATN93697.1"/>
    </source>
</evidence>
<dbReference type="EMBL" id="MF975637">
    <property type="protein sequence ID" value="ATN93697.1"/>
    <property type="molecule type" value="Genomic_DNA"/>
</dbReference>
<reference evidence="1 2" key="1">
    <citation type="submission" date="2017-09" db="EMBL/GenBank/DDBJ databases">
        <authorList>
            <person name="Ehlers B."/>
            <person name="Leendertz F.H."/>
        </authorList>
    </citation>
    <scope>NUCLEOTIDE SEQUENCE [LARGE SCALE GENOMIC DNA]</scope>
</reference>
<sequence length="97" mass="11044">MNDTVFDREMTVLANKPAGEIDRRLKSGYPLPAGWAYILVGETKKLMTVSEFANREKIAAVTDVINEVLDRQEKRPLKGHARKLYADRMAKKIIDLI</sequence>